<accession>A0ACC1N852</accession>
<protein>
    <submittedName>
        <fullName evidence="1">Uncharacterized protein</fullName>
    </submittedName>
</protein>
<comment type="caution">
    <text evidence="1">The sequence shown here is derived from an EMBL/GenBank/DDBJ whole genome shotgun (WGS) entry which is preliminary data.</text>
</comment>
<proteinExistence type="predicted"/>
<organism evidence="1 2">
    <name type="scientific">Zarea fungicola</name>
    <dbReference type="NCBI Taxonomy" id="93591"/>
    <lineage>
        <taxon>Eukaryota</taxon>
        <taxon>Fungi</taxon>
        <taxon>Dikarya</taxon>
        <taxon>Ascomycota</taxon>
        <taxon>Pezizomycotina</taxon>
        <taxon>Sordariomycetes</taxon>
        <taxon>Hypocreomycetidae</taxon>
        <taxon>Hypocreales</taxon>
        <taxon>Cordycipitaceae</taxon>
        <taxon>Zarea</taxon>
    </lineage>
</organism>
<gene>
    <name evidence="1" type="ORF">NQ176_g5619</name>
</gene>
<dbReference type="Proteomes" id="UP001143910">
    <property type="component" value="Unassembled WGS sequence"/>
</dbReference>
<reference evidence="1" key="1">
    <citation type="submission" date="2022-08" db="EMBL/GenBank/DDBJ databases">
        <title>Genome Sequence of Lecanicillium fungicola.</title>
        <authorList>
            <person name="Buettner E."/>
        </authorList>
    </citation>
    <scope>NUCLEOTIDE SEQUENCE</scope>
    <source>
        <strain evidence="1">Babe33</strain>
    </source>
</reference>
<sequence length="230" mass="25872">MSVVLALRVLLGLFMVDCLIEMSFIASMVSWVARNFKSFEILHGGSSFQLFGKPLQMVGDQGHAANGVAGTGIIVVGIFGFIALWLRNKPDYHSSRLSNIFYKFWLYVSTLAFVYTLATLAYVFAVTNMHHGTTIDIAVASALKPTQKYPDDTWTPQGWFGAMLKLDLAKQSDRNEISLHLRLMKGWLFNMIPVFILHLAITVLMWMDAMARRKKDSYGRPGKETLPMTP</sequence>
<dbReference type="EMBL" id="JANJQO010000731">
    <property type="protein sequence ID" value="KAJ2975254.1"/>
    <property type="molecule type" value="Genomic_DNA"/>
</dbReference>
<name>A0ACC1N852_9HYPO</name>
<evidence type="ECO:0000313" key="1">
    <source>
        <dbReference type="EMBL" id="KAJ2975254.1"/>
    </source>
</evidence>
<evidence type="ECO:0000313" key="2">
    <source>
        <dbReference type="Proteomes" id="UP001143910"/>
    </source>
</evidence>
<keyword evidence="2" id="KW-1185">Reference proteome</keyword>